<dbReference type="EMBL" id="GBXM01001469">
    <property type="protein sequence ID" value="JAI07109.1"/>
    <property type="molecule type" value="Transcribed_RNA"/>
</dbReference>
<protein>
    <submittedName>
        <fullName evidence="1">Uncharacterized protein</fullName>
    </submittedName>
</protein>
<reference evidence="1" key="2">
    <citation type="journal article" date="2015" name="Fish Shellfish Immunol.">
        <title>Early steps in the European eel (Anguilla anguilla)-Vibrio vulnificus interaction in the gills: Role of the RtxA13 toxin.</title>
        <authorList>
            <person name="Callol A."/>
            <person name="Pajuelo D."/>
            <person name="Ebbesson L."/>
            <person name="Teles M."/>
            <person name="MacKenzie S."/>
            <person name="Amaro C."/>
        </authorList>
    </citation>
    <scope>NUCLEOTIDE SEQUENCE</scope>
</reference>
<sequence>MKWAVIPTLITQYGCKYSKIKADSLHFTSCLLFYLIANVLEYGVKTTKNCVTPNFAFS</sequence>
<name>A0A0E9XZI6_ANGAN</name>
<reference evidence="1" key="1">
    <citation type="submission" date="2014-11" db="EMBL/GenBank/DDBJ databases">
        <authorList>
            <person name="Amaro Gonzalez C."/>
        </authorList>
    </citation>
    <scope>NUCLEOTIDE SEQUENCE</scope>
</reference>
<proteinExistence type="predicted"/>
<accession>A0A0E9XZI6</accession>
<evidence type="ECO:0000313" key="1">
    <source>
        <dbReference type="EMBL" id="JAI07109.1"/>
    </source>
</evidence>
<organism evidence="1">
    <name type="scientific">Anguilla anguilla</name>
    <name type="common">European freshwater eel</name>
    <name type="synonym">Muraena anguilla</name>
    <dbReference type="NCBI Taxonomy" id="7936"/>
    <lineage>
        <taxon>Eukaryota</taxon>
        <taxon>Metazoa</taxon>
        <taxon>Chordata</taxon>
        <taxon>Craniata</taxon>
        <taxon>Vertebrata</taxon>
        <taxon>Euteleostomi</taxon>
        <taxon>Actinopterygii</taxon>
        <taxon>Neopterygii</taxon>
        <taxon>Teleostei</taxon>
        <taxon>Anguilliformes</taxon>
        <taxon>Anguillidae</taxon>
        <taxon>Anguilla</taxon>
    </lineage>
</organism>
<dbReference type="AlphaFoldDB" id="A0A0E9XZI6"/>